<name>A0A0D2MAL0_HYPSF</name>
<evidence type="ECO:0000313" key="2">
    <source>
        <dbReference type="Proteomes" id="UP000054270"/>
    </source>
</evidence>
<sequence>MGSFTSSNSLSTAWSHAPIYAWRDAGRDFRSRRRRMCLSSLTCPIIRFTSKLNDDTSLYPPLSNVSGKNTRCNATSMHMHHLIGSSLLYSTRLDARAGRRPFQTSSTLHTAESIELIFDEVIAYLAYGQLHGDGHHCASRGGLHCGENLSRRVPVVAQVVSKIIENRSPSLVTRRLYG</sequence>
<evidence type="ECO:0000313" key="1">
    <source>
        <dbReference type="EMBL" id="KJA20413.1"/>
    </source>
</evidence>
<accession>A0A0D2MAL0</accession>
<dbReference type="EMBL" id="KN817568">
    <property type="protein sequence ID" value="KJA20413.1"/>
    <property type="molecule type" value="Genomic_DNA"/>
</dbReference>
<dbReference type="AlphaFoldDB" id="A0A0D2MAL0"/>
<reference evidence="2" key="1">
    <citation type="submission" date="2014-04" db="EMBL/GenBank/DDBJ databases">
        <title>Evolutionary Origins and Diversification of the Mycorrhizal Mutualists.</title>
        <authorList>
            <consortium name="DOE Joint Genome Institute"/>
            <consortium name="Mycorrhizal Genomics Consortium"/>
            <person name="Kohler A."/>
            <person name="Kuo A."/>
            <person name="Nagy L.G."/>
            <person name="Floudas D."/>
            <person name="Copeland A."/>
            <person name="Barry K.W."/>
            <person name="Cichocki N."/>
            <person name="Veneault-Fourrey C."/>
            <person name="LaButti K."/>
            <person name="Lindquist E.A."/>
            <person name="Lipzen A."/>
            <person name="Lundell T."/>
            <person name="Morin E."/>
            <person name="Murat C."/>
            <person name="Riley R."/>
            <person name="Ohm R."/>
            <person name="Sun H."/>
            <person name="Tunlid A."/>
            <person name="Henrissat B."/>
            <person name="Grigoriev I.V."/>
            <person name="Hibbett D.S."/>
            <person name="Martin F."/>
        </authorList>
    </citation>
    <scope>NUCLEOTIDE SEQUENCE [LARGE SCALE GENOMIC DNA]</scope>
    <source>
        <strain evidence="2">FD-334 SS-4</strain>
    </source>
</reference>
<organism evidence="1 2">
    <name type="scientific">Hypholoma sublateritium (strain FD-334 SS-4)</name>
    <dbReference type="NCBI Taxonomy" id="945553"/>
    <lineage>
        <taxon>Eukaryota</taxon>
        <taxon>Fungi</taxon>
        <taxon>Dikarya</taxon>
        <taxon>Basidiomycota</taxon>
        <taxon>Agaricomycotina</taxon>
        <taxon>Agaricomycetes</taxon>
        <taxon>Agaricomycetidae</taxon>
        <taxon>Agaricales</taxon>
        <taxon>Agaricineae</taxon>
        <taxon>Strophariaceae</taxon>
        <taxon>Hypholoma</taxon>
    </lineage>
</organism>
<protein>
    <submittedName>
        <fullName evidence="1">Uncharacterized protein</fullName>
    </submittedName>
</protein>
<dbReference type="Proteomes" id="UP000054270">
    <property type="component" value="Unassembled WGS sequence"/>
</dbReference>
<keyword evidence="2" id="KW-1185">Reference proteome</keyword>
<gene>
    <name evidence="1" type="ORF">HYPSUDRAFT_818610</name>
</gene>
<proteinExistence type="predicted"/>